<protein>
    <submittedName>
        <fullName evidence="2">Glycosyltransferase</fullName>
        <ecNumber evidence="2">2.4.-.-</ecNumber>
    </submittedName>
</protein>
<evidence type="ECO:0000259" key="1">
    <source>
        <dbReference type="Pfam" id="PF00535"/>
    </source>
</evidence>
<keyword evidence="2" id="KW-0328">Glycosyltransferase</keyword>
<dbReference type="PANTHER" id="PTHR43685:SF2">
    <property type="entry name" value="GLYCOSYLTRANSFERASE 2-LIKE DOMAIN-CONTAINING PROTEIN"/>
    <property type="match status" value="1"/>
</dbReference>
<dbReference type="GO" id="GO:0016757">
    <property type="term" value="F:glycosyltransferase activity"/>
    <property type="evidence" value="ECO:0007669"/>
    <property type="project" value="UniProtKB-KW"/>
</dbReference>
<dbReference type="InterPro" id="IPR001173">
    <property type="entry name" value="Glyco_trans_2-like"/>
</dbReference>
<keyword evidence="3" id="KW-1185">Reference proteome</keyword>
<dbReference type="SUPFAM" id="SSF53448">
    <property type="entry name" value="Nucleotide-diphospho-sugar transferases"/>
    <property type="match status" value="1"/>
</dbReference>
<keyword evidence="2" id="KW-0808">Transferase</keyword>
<sequence length="318" mass="36674">MPKVSVVIPTYNCKRFIKETINSVLSQTYLDFEVIVIDDGSTDGTAEILNDYGSTLRYIYQKNKGQGAARNVGIRACNGEYIAFLDSDDMWLPNKLERQMALIDSGSSINFVYCDVEVFEHLSGQRLFLAHQLFKPYEGNNIASKLLINNFIFSCTPLINKKVFEEVGYFDESRLLQGLEDWDMWLRIAASYPLAWIPEPLGRYRIHDANMIGNSNYDPLKFHQQWIAVIKRITEIYPQVYAPVYSQAMSNAYWNTSAKLLSKSQNSQARQLLYSAIRHYPLCSKSYLLGVLSLMPLPIVQFILKLRQFYRKFYGVNI</sequence>
<comment type="caution">
    <text evidence="2">The sequence shown here is derived from an EMBL/GenBank/DDBJ whole genome shotgun (WGS) entry which is preliminary data.</text>
</comment>
<dbReference type="PANTHER" id="PTHR43685">
    <property type="entry name" value="GLYCOSYLTRANSFERASE"/>
    <property type="match status" value="1"/>
</dbReference>
<evidence type="ECO:0000313" key="3">
    <source>
        <dbReference type="Proteomes" id="UP001525890"/>
    </source>
</evidence>
<dbReference type="EC" id="2.4.-.-" evidence="2"/>
<name>A0ABT2MUZ1_9CYAN</name>
<dbReference type="InterPro" id="IPR029044">
    <property type="entry name" value="Nucleotide-diphossugar_trans"/>
</dbReference>
<feature type="domain" description="Glycosyltransferase 2-like" evidence="1">
    <location>
        <begin position="5"/>
        <end position="167"/>
    </location>
</feature>
<accession>A0ABT2MUZ1</accession>
<proteinExistence type="predicted"/>
<evidence type="ECO:0000313" key="2">
    <source>
        <dbReference type="EMBL" id="MCT7968523.1"/>
    </source>
</evidence>
<dbReference type="InterPro" id="IPR050834">
    <property type="entry name" value="Glycosyltransf_2"/>
</dbReference>
<dbReference type="RefSeq" id="WP_368008037.1">
    <property type="nucleotide sequence ID" value="NZ_JAMXFF010000033.1"/>
</dbReference>
<reference evidence="2 3" key="1">
    <citation type="journal article" date="2022" name="Front. Microbiol.">
        <title>High genomic differentiation and limited gene flow indicate recent cryptic speciation within the genus Laspinema (cyanobacteria).</title>
        <authorList>
            <person name="Stanojkovic A."/>
            <person name="Skoupy S."/>
            <person name="Skaloud P."/>
            <person name="Dvorak P."/>
        </authorList>
    </citation>
    <scope>NUCLEOTIDE SEQUENCE [LARGE SCALE GENOMIC DNA]</scope>
    <source>
        <strain evidence="2 3">D2a</strain>
    </source>
</reference>
<gene>
    <name evidence="2" type="ORF">NG799_19630</name>
</gene>
<dbReference type="Proteomes" id="UP001525890">
    <property type="component" value="Unassembled WGS sequence"/>
</dbReference>
<dbReference type="EMBL" id="JAMXFF010000033">
    <property type="protein sequence ID" value="MCT7968523.1"/>
    <property type="molecule type" value="Genomic_DNA"/>
</dbReference>
<dbReference type="Pfam" id="PF00535">
    <property type="entry name" value="Glycos_transf_2"/>
    <property type="match status" value="1"/>
</dbReference>
<organism evidence="2 3">
    <name type="scientific">Laspinema palackyanum D2a</name>
    <dbReference type="NCBI Taxonomy" id="2953684"/>
    <lineage>
        <taxon>Bacteria</taxon>
        <taxon>Bacillati</taxon>
        <taxon>Cyanobacteriota</taxon>
        <taxon>Cyanophyceae</taxon>
        <taxon>Oscillatoriophycideae</taxon>
        <taxon>Oscillatoriales</taxon>
        <taxon>Laspinemataceae</taxon>
        <taxon>Laspinema</taxon>
        <taxon>Laspinema palackyanum</taxon>
    </lineage>
</organism>
<dbReference type="Gene3D" id="3.90.550.10">
    <property type="entry name" value="Spore Coat Polysaccharide Biosynthesis Protein SpsA, Chain A"/>
    <property type="match status" value="1"/>
</dbReference>